<dbReference type="AlphaFoldDB" id="A0A6S6SZC6"/>
<dbReference type="PANTHER" id="PTHR23416:SF78">
    <property type="entry name" value="LIPOPOLYSACCHARIDE BIOSYNTHESIS O-ACETYL TRANSFERASE WBBJ-RELATED"/>
    <property type="match status" value="1"/>
</dbReference>
<protein>
    <submittedName>
        <fullName evidence="3">Transferase hexapeptide repeat containing protein</fullName>
    </submittedName>
</protein>
<accession>A0A6S6SZC6</accession>
<name>A0A6S6SZC6_9BACT</name>
<dbReference type="InterPro" id="IPR051159">
    <property type="entry name" value="Hexapeptide_acetyltransf"/>
</dbReference>
<dbReference type="PROSITE" id="PS00101">
    <property type="entry name" value="HEXAPEP_TRANSFERASES"/>
    <property type="match status" value="1"/>
</dbReference>
<dbReference type="CDD" id="cd04647">
    <property type="entry name" value="LbH_MAT_like"/>
    <property type="match status" value="1"/>
</dbReference>
<dbReference type="InterPro" id="IPR011004">
    <property type="entry name" value="Trimer_LpxA-like_sf"/>
</dbReference>
<keyword evidence="2" id="KW-0677">Repeat</keyword>
<dbReference type="GO" id="GO:0016740">
    <property type="term" value="F:transferase activity"/>
    <property type="evidence" value="ECO:0007669"/>
    <property type="project" value="UniProtKB-KW"/>
</dbReference>
<organism evidence="3">
    <name type="scientific">uncultured Sulfurovum sp</name>
    <dbReference type="NCBI Taxonomy" id="269237"/>
    <lineage>
        <taxon>Bacteria</taxon>
        <taxon>Pseudomonadati</taxon>
        <taxon>Campylobacterota</taxon>
        <taxon>Epsilonproteobacteria</taxon>
        <taxon>Campylobacterales</taxon>
        <taxon>Sulfurovaceae</taxon>
        <taxon>Sulfurovum</taxon>
        <taxon>environmental samples</taxon>
    </lineage>
</organism>
<evidence type="ECO:0000313" key="3">
    <source>
        <dbReference type="EMBL" id="CAA6808539.1"/>
    </source>
</evidence>
<evidence type="ECO:0000256" key="2">
    <source>
        <dbReference type="ARBA" id="ARBA00022737"/>
    </source>
</evidence>
<keyword evidence="1 3" id="KW-0808">Transferase</keyword>
<gene>
    <name evidence="3" type="ORF">HELGO_WM13587</name>
</gene>
<evidence type="ECO:0000256" key="1">
    <source>
        <dbReference type="ARBA" id="ARBA00022679"/>
    </source>
</evidence>
<dbReference type="InterPro" id="IPR018357">
    <property type="entry name" value="Hexapep_transf_CS"/>
</dbReference>
<dbReference type="EMBL" id="CACVAU010000029">
    <property type="protein sequence ID" value="CAA6808539.1"/>
    <property type="molecule type" value="Genomic_DNA"/>
</dbReference>
<dbReference type="Gene3D" id="2.160.10.10">
    <property type="entry name" value="Hexapeptide repeat proteins"/>
    <property type="match status" value="1"/>
</dbReference>
<dbReference type="PANTHER" id="PTHR23416">
    <property type="entry name" value="SIALIC ACID SYNTHASE-RELATED"/>
    <property type="match status" value="1"/>
</dbReference>
<reference evidence="3" key="1">
    <citation type="submission" date="2020-01" db="EMBL/GenBank/DDBJ databases">
        <authorList>
            <person name="Meier V. D."/>
            <person name="Meier V D."/>
        </authorList>
    </citation>
    <scope>NUCLEOTIDE SEQUENCE</scope>
    <source>
        <strain evidence="3">HLG_WM_MAG_05</strain>
    </source>
</reference>
<sequence length="182" mass="19976">MSNFTFVQKVRNKIRVDKSTKLKLATNIKLVGCRITIKGLNNKLELEEGVKIHRSNIEIMGNNCSVKIGKNSMIGDDCYLMVKEEKINLMIGESCGLSRNVKMMASDGHPIYQNGVRINEAQDIILGDNIWIADNVTILKGVEIASGAVVGINSMVTKSIPSHTIVAGNPARVVKEGINWEP</sequence>
<dbReference type="SUPFAM" id="SSF51161">
    <property type="entry name" value="Trimeric LpxA-like enzymes"/>
    <property type="match status" value="1"/>
</dbReference>
<proteinExistence type="predicted"/>